<accession>R0HZB9</accession>
<dbReference type="EMBL" id="KB870806">
    <property type="protein sequence ID" value="EOA35249.1"/>
    <property type="molecule type" value="Genomic_DNA"/>
</dbReference>
<protein>
    <recommendedName>
        <fullName evidence="1">NYN domain-containing protein</fullName>
    </recommendedName>
</protein>
<dbReference type="InterPro" id="IPR021139">
    <property type="entry name" value="NYN"/>
</dbReference>
<reference evidence="3" key="1">
    <citation type="journal article" date="2013" name="Nat. Genet.">
        <title>The Capsella rubella genome and the genomic consequences of rapid mating system evolution.</title>
        <authorList>
            <person name="Slotte T."/>
            <person name="Hazzouri K.M."/>
            <person name="Agren J.A."/>
            <person name="Koenig D."/>
            <person name="Maumus F."/>
            <person name="Guo Y.L."/>
            <person name="Steige K."/>
            <person name="Platts A.E."/>
            <person name="Escobar J.S."/>
            <person name="Newman L.K."/>
            <person name="Wang W."/>
            <person name="Mandakova T."/>
            <person name="Vello E."/>
            <person name="Smith L.M."/>
            <person name="Henz S.R."/>
            <person name="Steffen J."/>
            <person name="Takuno S."/>
            <person name="Brandvain Y."/>
            <person name="Coop G."/>
            <person name="Andolfatto P."/>
            <person name="Hu T.T."/>
            <person name="Blanchette M."/>
            <person name="Clark R.M."/>
            <person name="Quesneville H."/>
            <person name="Nordborg M."/>
            <person name="Gaut B.S."/>
            <person name="Lysak M.A."/>
            <person name="Jenkins J."/>
            <person name="Grimwood J."/>
            <person name="Chapman J."/>
            <person name="Prochnik S."/>
            <person name="Shu S."/>
            <person name="Rokhsar D."/>
            <person name="Schmutz J."/>
            <person name="Weigel D."/>
            <person name="Wright S.I."/>
        </authorList>
    </citation>
    <scope>NUCLEOTIDE SEQUENCE [LARGE SCALE GENOMIC DNA]</scope>
    <source>
        <strain evidence="3">cv. Monte Gargano</strain>
    </source>
</reference>
<organism evidence="2 3">
    <name type="scientific">Capsella rubella</name>
    <dbReference type="NCBI Taxonomy" id="81985"/>
    <lineage>
        <taxon>Eukaryota</taxon>
        <taxon>Viridiplantae</taxon>
        <taxon>Streptophyta</taxon>
        <taxon>Embryophyta</taxon>
        <taxon>Tracheophyta</taxon>
        <taxon>Spermatophyta</taxon>
        <taxon>Magnoliopsida</taxon>
        <taxon>eudicotyledons</taxon>
        <taxon>Gunneridae</taxon>
        <taxon>Pentapetalae</taxon>
        <taxon>rosids</taxon>
        <taxon>malvids</taxon>
        <taxon>Brassicales</taxon>
        <taxon>Brassicaceae</taxon>
        <taxon>Camelineae</taxon>
        <taxon>Capsella</taxon>
    </lineage>
</organism>
<feature type="domain" description="NYN" evidence="1">
    <location>
        <begin position="17"/>
        <end position="144"/>
    </location>
</feature>
<dbReference type="STRING" id="81985.R0HZB9"/>
<gene>
    <name evidence="2" type="ORF">CARUB_v10020408mg</name>
</gene>
<dbReference type="GO" id="GO:0010468">
    <property type="term" value="P:regulation of gene expression"/>
    <property type="evidence" value="ECO:0007669"/>
    <property type="project" value="InterPro"/>
</dbReference>
<keyword evidence="3" id="KW-1185">Reference proteome</keyword>
<dbReference type="PANTHER" id="PTHR14379:SF84">
    <property type="entry name" value="NYN DOMAIN-CONTAINING PROTEIN"/>
    <property type="match status" value="1"/>
</dbReference>
<proteinExistence type="predicted"/>
<dbReference type="GO" id="GO:0004540">
    <property type="term" value="F:RNA nuclease activity"/>
    <property type="evidence" value="ECO:0007669"/>
    <property type="project" value="InterPro"/>
</dbReference>
<feature type="domain" description="NYN" evidence="1">
    <location>
        <begin position="245"/>
        <end position="370"/>
    </location>
</feature>
<dbReference type="GO" id="GO:0005777">
    <property type="term" value="C:peroxisome"/>
    <property type="evidence" value="ECO:0007669"/>
    <property type="project" value="InterPro"/>
</dbReference>
<dbReference type="AlphaFoldDB" id="R0HZB9"/>
<dbReference type="Pfam" id="PF01936">
    <property type="entry name" value="NYN"/>
    <property type="match status" value="2"/>
</dbReference>
<dbReference type="PANTHER" id="PTHR14379">
    <property type="entry name" value="LIMKAIN B LKAP"/>
    <property type="match status" value="1"/>
</dbReference>
<sequence>MCDENNAAEPEFATALIAVWWDMNDCPVPEGYDPRRVRQSLEWTFKKRGYSGPVFITGYADQKHTPAHLLQGLYSTGVSVAHTVPECKCAHMFADMLIWRNHNSCSTTMMLISNQVDDVFAWDLARLQQQSPYNIFVANSISSVFKYYSPLVTCKEWPWKKLLKWYPADEPIICRETYKFLPHAFFYCKSCNFFKTNTVEKFKKHLWSREHALREITHPCARELDPVTRTWGKNYPARPAYGKSKIEVWWDMEDCPIPEGYDARRVRPSLEAAFKNLGYSGPVSITGYGDQTKTPDHLLQGLSSTGVSIAHNISDATSKHIFFDLVDWQNQNPPPATLMVISDHLTFSVALARSQQLTIYNLFLAYSYRPDQMSVLVTSAEWLWDSLLAGLCFVLSSSIT</sequence>
<dbReference type="CDD" id="cd10910">
    <property type="entry name" value="PIN_limkain_b1_N_like"/>
    <property type="match status" value="2"/>
</dbReference>
<dbReference type="InterPro" id="IPR024768">
    <property type="entry name" value="Marf1"/>
</dbReference>
<evidence type="ECO:0000259" key="1">
    <source>
        <dbReference type="Pfam" id="PF01936"/>
    </source>
</evidence>
<evidence type="ECO:0000313" key="2">
    <source>
        <dbReference type="EMBL" id="EOA35249.1"/>
    </source>
</evidence>
<name>R0HZB9_9BRAS</name>
<evidence type="ECO:0000313" key="3">
    <source>
        <dbReference type="Proteomes" id="UP000029121"/>
    </source>
</evidence>
<dbReference type="Proteomes" id="UP000029121">
    <property type="component" value="Unassembled WGS sequence"/>
</dbReference>